<organism evidence="2 3">
    <name type="scientific">Fusarium duplospermum</name>
    <dbReference type="NCBI Taxonomy" id="1325734"/>
    <lineage>
        <taxon>Eukaryota</taxon>
        <taxon>Fungi</taxon>
        <taxon>Dikarya</taxon>
        <taxon>Ascomycota</taxon>
        <taxon>Pezizomycotina</taxon>
        <taxon>Sordariomycetes</taxon>
        <taxon>Hypocreomycetidae</taxon>
        <taxon>Hypocreales</taxon>
        <taxon>Nectriaceae</taxon>
        <taxon>Fusarium</taxon>
        <taxon>Fusarium solani species complex</taxon>
    </lineage>
</organism>
<dbReference type="EMBL" id="NKCI01000136">
    <property type="protein sequence ID" value="RSL52373.1"/>
    <property type="molecule type" value="Genomic_DNA"/>
</dbReference>
<feature type="compositionally biased region" description="Basic and acidic residues" evidence="1">
    <location>
        <begin position="316"/>
        <end position="330"/>
    </location>
</feature>
<dbReference type="Proteomes" id="UP000288168">
    <property type="component" value="Unassembled WGS sequence"/>
</dbReference>
<keyword evidence="3" id="KW-1185">Reference proteome</keyword>
<name>A0A428PH77_9HYPO</name>
<feature type="region of interest" description="Disordered" evidence="1">
    <location>
        <begin position="272"/>
        <end position="330"/>
    </location>
</feature>
<protein>
    <submittedName>
        <fullName evidence="2">Uncharacterized protein</fullName>
    </submittedName>
</protein>
<reference evidence="2 3" key="1">
    <citation type="submission" date="2017-06" db="EMBL/GenBank/DDBJ databases">
        <title>Comparative genomic analysis of Ambrosia Fusariam Clade fungi.</title>
        <authorList>
            <person name="Stajich J.E."/>
            <person name="Carrillo J."/>
            <person name="Kijimoto T."/>
            <person name="Eskalen A."/>
            <person name="O'Donnell K."/>
            <person name="Kasson M."/>
        </authorList>
    </citation>
    <scope>NUCLEOTIDE SEQUENCE [LARGE SCALE GENOMIC DNA]</scope>
    <source>
        <strain evidence="2 3">NRRL62584</strain>
    </source>
</reference>
<evidence type="ECO:0000313" key="2">
    <source>
        <dbReference type="EMBL" id="RSL52373.1"/>
    </source>
</evidence>
<feature type="region of interest" description="Disordered" evidence="1">
    <location>
        <begin position="98"/>
        <end position="123"/>
    </location>
</feature>
<dbReference type="OrthoDB" id="5135153at2759"/>
<evidence type="ECO:0000313" key="3">
    <source>
        <dbReference type="Proteomes" id="UP000288168"/>
    </source>
</evidence>
<gene>
    <name evidence="2" type="ORF">CEP54_010941</name>
</gene>
<dbReference type="AlphaFoldDB" id="A0A428PH77"/>
<accession>A0A428PH77</accession>
<evidence type="ECO:0000256" key="1">
    <source>
        <dbReference type="SAM" id="MobiDB-lite"/>
    </source>
</evidence>
<comment type="caution">
    <text evidence="2">The sequence shown here is derived from an EMBL/GenBank/DDBJ whole genome shotgun (WGS) entry which is preliminary data.</text>
</comment>
<feature type="compositionally biased region" description="Polar residues" evidence="1">
    <location>
        <begin position="109"/>
        <end position="123"/>
    </location>
</feature>
<proteinExistence type="predicted"/>
<sequence>MADSPSSDDAKRPGPKIREAEYQALWQVCDRTARKNEYKYADYATRRAILEDACHALMDRRREAGKIICNTSIPEMVDRHLKREAHSRIIHEARVTGQLPDSPRPVTRSIRSATPQGVADSQSMADQPMGRIALPFGSNGQPYAANIDPNPLTLRNEIVALRQELARQNEDNHTIMTHLRSLAARLCAAESEIIELRGQGHGRLSFNEMDVHLRQADLAARPRTVAMGENGLHHVSEHEQRGATAATQMNEGDIHFRPSNYTYESDARHRAPGLFSHGTYPGPMYPDEGIDGPSFGPGLGPRPRERHPVTRSQTQSREDMGRETMGRENI</sequence>